<dbReference type="OrthoDB" id="342131at2759"/>
<comment type="caution">
    <text evidence="2">The sequence shown here is derived from an EMBL/GenBank/DDBJ whole genome shotgun (WGS) entry which is preliminary data.</text>
</comment>
<gene>
    <name evidence="2" type="ORF">MENT_LOCUS58589</name>
</gene>
<dbReference type="AlphaFoldDB" id="A0A6V7XZU2"/>
<reference evidence="2 3" key="1">
    <citation type="submission" date="2020-08" db="EMBL/GenBank/DDBJ databases">
        <authorList>
            <person name="Koutsovoulos G."/>
            <person name="Danchin GJ E."/>
        </authorList>
    </citation>
    <scope>NUCLEOTIDE SEQUENCE [LARGE SCALE GENOMIC DNA]</scope>
</reference>
<dbReference type="InterPro" id="IPR022033">
    <property type="entry name" value="Rav1p_C"/>
</dbReference>
<dbReference type="GO" id="GO:0007035">
    <property type="term" value="P:vacuolar acidification"/>
    <property type="evidence" value="ECO:0007669"/>
    <property type="project" value="TreeGrafter"/>
</dbReference>
<accession>A0A6V7XZU2</accession>
<dbReference type="PANTHER" id="PTHR13950">
    <property type="entry name" value="RABCONNECTIN-RELATED"/>
    <property type="match status" value="1"/>
</dbReference>
<feature type="domain" description="RAVE complex protein Rav1 C-terminal" evidence="1">
    <location>
        <begin position="1"/>
        <end position="89"/>
    </location>
</feature>
<evidence type="ECO:0000313" key="2">
    <source>
        <dbReference type="EMBL" id="CAD2204824.1"/>
    </source>
</evidence>
<dbReference type="PANTHER" id="PTHR13950:SF9">
    <property type="entry name" value="RABCONNECTIN-3A"/>
    <property type="match status" value="1"/>
</dbReference>
<protein>
    <recommendedName>
        <fullName evidence="1">RAVE complex protein Rav1 C-terminal domain-containing protein</fullName>
    </recommendedName>
</protein>
<sequence length="365" mass="42032">MYEFFREDFTQEKWKKASLKNAFILMSKQRFHHAAAFFLLAGSIKDALQIILARIHDLQLAIVILRLYEVEAEAQFELLSELLCKEVLGCEVEHFRQLTKNYESKKTVEPITFPNARGDPFERSMSLWIMNEYVFSVETFLEEANDPKRIKDREIKMERTNSDDTLRHFEPSFPDIFNFYSFLRRHPLVIRQKLTRAGIAMTTTEHFLTWTRRIGSRLSDSEKRLYLRTANAHLDSGCPLLSLDVLTSLPKQFGQEAELEVILPDVSKPSLDEQIDWSMPVSSKLNQEEPFTSIKPEISGNSLTKDLISKHELSTLDCSSELQDLKLFSTLSIMTDELTTLANGDYEIPGGQLRLKALLLVGKGM</sequence>
<evidence type="ECO:0000259" key="1">
    <source>
        <dbReference type="Pfam" id="PF12234"/>
    </source>
</evidence>
<proteinExistence type="predicted"/>
<dbReference type="GO" id="GO:0043291">
    <property type="term" value="C:RAVE complex"/>
    <property type="evidence" value="ECO:0007669"/>
    <property type="project" value="TreeGrafter"/>
</dbReference>
<dbReference type="Pfam" id="PF12234">
    <property type="entry name" value="Rav1p_C"/>
    <property type="match status" value="1"/>
</dbReference>
<organism evidence="2 3">
    <name type="scientific">Meloidogyne enterolobii</name>
    <name type="common">Root-knot nematode worm</name>
    <name type="synonym">Meloidogyne mayaguensis</name>
    <dbReference type="NCBI Taxonomy" id="390850"/>
    <lineage>
        <taxon>Eukaryota</taxon>
        <taxon>Metazoa</taxon>
        <taxon>Ecdysozoa</taxon>
        <taxon>Nematoda</taxon>
        <taxon>Chromadorea</taxon>
        <taxon>Rhabditida</taxon>
        <taxon>Tylenchina</taxon>
        <taxon>Tylenchomorpha</taxon>
        <taxon>Tylenchoidea</taxon>
        <taxon>Meloidogynidae</taxon>
        <taxon>Meloidogyninae</taxon>
        <taxon>Meloidogyne</taxon>
    </lineage>
</organism>
<dbReference type="InterPro" id="IPR052208">
    <property type="entry name" value="DmX-like/RAVE_component"/>
</dbReference>
<dbReference type="EMBL" id="CAJEWN010002677">
    <property type="protein sequence ID" value="CAD2204824.1"/>
    <property type="molecule type" value="Genomic_DNA"/>
</dbReference>
<dbReference type="Proteomes" id="UP000580250">
    <property type="component" value="Unassembled WGS sequence"/>
</dbReference>
<evidence type="ECO:0000313" key="3">
    <source>
        <dbReference type="Proteomes" id="UP000580250"/>
    </source>
</evidence>
<name>A0A6V7XZU2_MELEN</name>